<dbReference type="InterPro" id="IPR036273">
    <property type="entry name" value="CRAL/TRIO_N_dom_sf"/>
</dbReference>
<proteinExistence type="predicted"/>
<name>A0A226EGH8_FOLCA</name>
<dbReference type="SMART" id="SM00516">
    <property type="entry name" value="SEC14"/>
    <property type="match status" value="1"/>
</dbReference>
<evidence type="ECO:0000256" key="1">
    <source>
        <dbReference type="SAM" id="SignalP"/>
    </source>
</evidence>
<dbReference type="OMA" id="CEYQIAR"/>
<dbReference type="CDD" id="cd00170">
    <property type="entry name" value="SEC14"/>
    <property type="match status" value="1"/>
</dbReference>
<keyword evidence="4" id="KW-1185">Reference proteome</keyword>
<reference evidence="3 4" key="1">
    <citation type="submission" date="2015-12" db="EMBL/GenBank/DDBJ databases">
        <title>The genome of Folsomia candida.</title>
        <authorList>
            <person name="Faddeeva A."/>
            <person name="Derks M.F."/>
            <person name="Anvar Y."/>
            <person name="Smit S."/>
            <person name="Van Straalen N."/>
            <person name="Roelofs D."/>
        </authorList>
    </citation>
    <scope>NUCLEOTIDE SEQUENCE [LARGE SCALE GENOMIC DNA]</scope>
    <source>
        <strain evidence="3 4">VU population</strain>
        <tissue evidence="3">Whole body</tissue>
    </source>
</reference>
<accession>A0A226EGH8</accession>
<gene>
    <name evidence="3" type="ORF">Fcan01_08622</name>
</gene>
<dbReference type="SUPFAM" id="SSF52087">
    <property type="entry name" value="CRAL/TRIO domain"/>
    <property type="match status" value="1"/>
</dbReference>
<dbReference type="PROSITE" id="PS50191">
    <property type="entry name" value="CRAL_TRIO"/>
    <property type="match status" value="1"/>
</dbReference>
<dbReference type="PANTHER" id="PTHR23324:SF83">
    <property type="entry name" value="SEC14-LIKE PROTEIN 2"/>
    <property type="match status" value="1"/>
</dbReference>
<dbReference type="OrthoDB" id="1434354at2759"/>
<feature type="chain" id="PRO_5012104229" description="CRAL-TRIO domain-containing protein" evidence="1">
    <location>
        <begin position="21"/>
        <end position="290"/>
    </location>
</feature>
<dbReference type="SUPFAM" id="SSF46938">
    <property type="entry name" value="CRAL/TRIO N-terminal domain"/>
    <property type="match status" value="1"/>
</dbReference>
<dbReference type="Pfam" id="PF00650">
    <property type="entry name" value="CRAL_TRIO"/>
    <property type="match status" value="1"/>
</dbReference>
<evidence type="ECO:0000313" key="3">
    <source>
        <dbReference type="EMBL" id="OXA56328.1"/>
    </source>
</evidence>
<comment type="caution">
    <text evidence="3">The sequence shown here is derived from an EMBL/GenBank/DDBJ whole genome shotgun (WGS) entry which is preliminary data.</text>
</comment>
<dbReference type="InterPro" id="IPR011074">
    <property type="entry name" value="CRAL/TRIO_N_dom"/>
</dbReference>
<feature type="domain" description="CRAL-TRIO" evidence="2">
    <location>
        <begin position="96"/>
        <end position="272"/>
    </location>
</feature>
<feature type="signal peptide" evidence="1">
    <location>
        <begin position="1"/>
        <end position="20"/>
    </location>
</feature>
<dbReference type="InterPro" id="IPR001251">
    <property type="entry name" value="CRAL-TRIO_dom"/>
</dbReference>
<dbReference type="SMART" id="SM01100">
    <property type="entry name" value="CRAL_TRIO_N"/>
    <property type="match status" value="1"/>
</dbReference>
<sequence length="290" mass="34206">MWGFQFFLVFLVAGVVFVTGQTLDEDLTLTHSEKLTLDKFKERVSHKLPHKYMQEDIYLVRWLRARKFNVEAAEQMLMENVAWRSKNKMDSVNEEDWSDLEPDFRYSIEGCDNEGRPVVSVFLGDWDIRKAILAGKSKRLMRYIDHLVEEVTSLVRSSQERGMNITQWTLILDMNNYNLAQHGCLQCIPIQLHFLRTLQQHYPGDVHKLHVINTPQVFTPVLQLMKPLFSERARKILTFFGRDKEEWQNVLLRDIARDKLTQNFGGDKESPYEMEHFKQLGYFQCSNDIV</sequence>
<protein>
    <recommendedName>
        <fullName evidence="2">CRAL-TRIO domain-containing protein</fullName>
    </recommendedName>
</protein>
<dbReference type="InterPro" id="IPR036865">
    <property type="entry name" value="CRAL-TRIO_dom_sf"/>
</dbReference>
<evidence type="ECO:0000313" key="4">
    <source>
        <dbReference type="Proteomes" id="UP000198287"/>
    </source>
</evidence>
<dbReference type="EMBL" id="LNIX01000004">
    <property type="protein sequence ID" value="OXA56328.1"/>
    <property type="molecule type" value="Genomic_DNA"/>
</dbReference>
<dbReference type="PANTHER" id="PTHR23324">
    <property type="entry name" value="SEC14 RELATED PROTEIN"/>
    <property type="match status" value="1"/>
</dbReference>
<dbReference type="Proteomes" id="UP000198287">
    <property type="component" value="Unassembled WGS sequence"/>
</dbReference>
<evidence type="ECO:0000259" key="2">
    <source>
        <dbReference type="PROSITE" id="PS50191"/>
    </source>
</evidence>
<organism evidence="3 4">
    <name type="scientific">Folsomia candida</name>
    <name type="common">Springtail</name>
    <dbReference type="NCBI Taxonomy" id="158441"/>
    <lineage>
        <taxon>Eukaryota</taxon>
        <taxon>Metazoa</taxon>
        <taxon>Ecdysozoa</taxon>
        <taxon>Arthropoda</taxon>
        <taxon>Hexapoda</taxon>
        <taxon>Collembola</taxon>
        <taxon>Entomobryomorpha</taxon>
        <taxon>Isotomoidea</taxon>
        <taxon>Isotomidae</taxon>
        <taxon>Proisotominae</taxon>
        <taxon>Folsomia</taxon>
    </lineage>
</organism>
<dbReference type="Pfam" id="PF03765">
    <property type="entry name" value="CRAL_TRIO_N"/>
    <property type="match status" value="1"/>
</dbReference>
<dbReference type="Gene3D" id="3.40.525.10">
    <property type="entry name" value="CRAL-TRIO lipid binding domain"/>
    <property type="match status" value="1"/>
</dbReference>
<dbReference type="AlphaFoldDB" id="A0A226EGH8"/>
<dbReference type="GO" id="GO:0005737">
    <property type="term" value="C:cytoplasm"/>
    <property type="evidence" value="ECO:0007669"/>
    <property type="project" value="TreeGrafter"/>
</dbReference>
<keyword evidence="1" id="KW-0732">Signal</keyword>
<dbReference type="InterPro" id="IPR051064">
    <property type="entry name" value="SEC14/CRAL-TRIO_domain"/>
</dbReference>